<dbReference type="SUPFAM" id="SSF49854">
    <property type="entry name" value="Spermadhesin, CUB domain"/>
    <property type="match status" value="1"/>
</dbReference>
<dbReference type="Gene3D" id="2.60.120.290">
    <property type="entry name" value="Spermadhesin, CUB domain"/>
    <property type="match status" value="1"/>
</dbReference>
<dbReference type="AlphaFoldDB" id="A0A6A0AG11"/>
<organism evidence="1 2">
    <name type="scientific">Haematococcus lacustris</name>
    <name type="common">Green alga</name>
    <name type="synonym">Haematococcus pluvialis</name>
    <dbReference type="NCBI Taxonomy" id="44745"/>
    <lineage>
        <taxon>Eukaryota</taxon>
        <taxon>Viridiplantae</taxon>
        <taxon>Chlorophyta</taxon>
        <taxon>core chlorophytes</taxon>
        <taxon>Chlorophyceae</taxon>
        <taxon>CS clade</taxon>
        <taxon>Chlamydomonadales</taxon>
        <taxon>Haematococcaceae</taxon>
        <taxon>Haematococcus</taxon>
    </lineage>
</organism>
<accession>A0A6A0AG11</accession>
<sequence>MGHRLSVQIIKAAARALHDQRDDDAPDDYRGNRRQLANDGNVSWVRVTVQLTGYWSQAAADAGLRALDAATRSGALAFVFFATEPKYDYLQIWDTEGPRALLTGTQLTSLGSPIASPSSGPTPRLPLAGLQLTTDTGVMLLNFRSDASLQQPGFAASYSAQQELAFGIVDTDPFFQLYVQQQGRAQGQALLRHQHLTTAAHQRLQTLQMQQQLRQMNMTLAAQERDQVLQFWASQQGIPRAAVLKRQHQLLRQWHAEQL</sequence>
<dbReference type="Proteomes" id="UP000485058">
    <property type="component" value="Unassembled WGS sequence"/>
</dbReference>
<keyword evidence="2" id="KW-1185">Reference proteome</keyword>
<proteinExistence type="predicted"/>
<evidence type="ECO:0000313" key="2">
    <source>
        <dbReference type="Proteomes" id="UP000485058"/>
    </source>
</evidence>
<reference evidence="1 2" key="1">
    <citation type="submission" date="2020-02" db="EMBL/GenBank/DDBJ databases">
        <title>Draft genome sequence of Haematococcus lacustris strain NIES-144.</title>
        <authorList>
            <person name="Morimoto D."/>
            <person name="Nakagawa S."/>
            <person name="Yoshida T."/>
            <person name="Sawayama S."/>
        </authorList>
    </citation>
    <scope>NUCLEOTIDE SEQUENCE [LARGE SCALE GENOMIC DNA]</scope>
    <source>
        <strain evidence="1 2">NIES-144</strain>
    </source>
</reference>
<dbReference type="EMBL" id="BLLF01005707">
    <property type="protein sequence ID" value="GFH31542.1"/>
    <property type="molecule type" value="Genomic_DNA"/>
</dbReference>
<dbReference type="InterPro" id="IPR035914">
    <property type="entry name" value="Sperma_CUB_dom_sf"/>
</dbReference>
<feature type="non-terminal residue" evidence="1">
    <location>
        <position position="259"/>
    </location>
</feature>
<gene>
    <name evidence="1" type="ORF">HaLaN_30605</name>
</gene>
<evidence type="ECO:0000313" key="1">
    <source>
        <dbReference type="EMBL" id="GFH31542.1"/>
    </source>
</evidence>
<protein>
    <submittedName>
        <fullName evidence="1">Uncharacterized protein</fullName>
    </submittedName>
</protein>
<name>A0A6A0AG11_HAELA</name>
<comment type="caution">
    <text evidence="1">The sequence shown here is derived from an EMBL/GenBank/DDBJ whole genome shotgun (WGS) entry which is preliminary data.</text>
</comment>